<evidence type="ECO:0000313" key="2">
    <source>
        <dbReference type="Proteomes" id="UP000649617"/>
    </source>
</evidence>
<dbReference type="InterPro" id="IPR029063">
    <property type="entry name" value="SAM-dependent_MTases_sf"/>
</dbReference>
<gene>
    <name evidence="1" type="ORF">SPIL2461_LOCUS18299</name>
</gene>
<organism evidence="1 2">
    <name type="scientific">Symbiodinium pilosum</name>
    <name type="common">Dinoflagellate</name>
    <dbReference type="NCBI Taxonomy" id="2952"/>
    <lineage>
        <taxon>Eukaryota</taxon>
        <taxon>Sar</taxon>
        <taxon>Alveolata</taxon>
        <taxon>Dinophyceae</taxon>
        <taxon>Suessiales</taxon>
        <taxon>Symbiodiniaceae</taxon>
        <taxon>Symbiodinium</taxon>
    </lineage>
</organism>
<comment type="caution">
    <text evidence="1">The sequence shown here is derived from an EMBL/GenBank/DDBJ whole genome shotgun (WGS) entry which is preliminary data.</text>
</comment>
<keyword evidence="2" id="KW-1185">Reference proteome</keyword>
<sequence>MVCDAALSLDQTRVQLTAPDSLGLQHFLRDSLRATSHQVMALVVALALNSSSDSLKAGVCVLGGGGMALPMVLVTHLESVQVHVVELHDVVIDFAIRYFGASHPRLHAEQGGHVLCTKIRVLINTHMVFRKFIYGHV</sequence>
<reference evidence="1" key="1">
    <citation type="submission" date="2021-02" db="EMBL/GenBank/DDBJ databases">
        <authorList>
            <person name="Dougan E. K."/>
            <person name="Rhodes N."/>
            <person name="Thang M."/>
            <person name="Chan C."/>
        </authorList>
    </citation>
    <scope>NUCLEOTIDE SEQUENCE</scope>
</reference>
<dbReference type="SUPFAM" id="SSF53335">
    <property type="entry name" value="S-adenosyl-L-methionine-dependent methyltransferases"/>
    <property type="match status" value="1"/>
</dbReference>
<accession>A0A812W6B6</accession>
<evidence type="ECO:0008006" key="3">
    <source>
        <dbReference type="Google" id="ProtNLM"/>
    </source>
</evidence>
<proteinExistence type="predicted"/>
<dbReference type="OrthoDB" id="423145at2759"/>
<dbReference type="AlphaFoldDB" id="A0A812W6B6"/>
<name>A0A812W6B6_SYMPI</name>
<protein>
    <recommendedName>
        <fullName evidence="3">Spermidine synthase</fullName>
    </recommendedName>
</protein>
<dbReference type="EMBL" id="CAJNIZ010043744">
    <property type="protein sequence ID" value="CAE7667397.1"/>
    <property type="molecule type" value="Genomic_DNA"/>
</dbReference>
<dbReference type="Proteomes" id="UP000649617">
    <property type="component" value="Unassembled WGS sequence"/>
</dbReference>
<dbReference type="Gene3D" id="3.40.50.150">
    <property type="entry name" value="Vaccinia Virus protein VP39"/>
    <property type="match status" value="1"/>
</dbReference>
<evidence type="ECO:0000313" key="1">
    <source>
        <dbReference type="EMBL" id="CAE7667397.1"/>
    </source>
</evidence>